<gene>
    <name evidence="2" type="ORF">ESZ50_08340</name>
</gene>
<dbReference type="Pfam" id="PF03551">
    <property type="entry name" value="PadR"/>
    <property type="match status" value="1"/>
</dbReference>
<dbReference type="EMBL" id="SDGZ01000018">
    <property type="protein sequence ID" value="TYC48512.1"/>
    <property type="molecule type" value="Genomic_DNA"/>
</dbReference>
<name>A0A6C2C409_9LACO</name>
<dbReference type="InterPro" id="IPR036388">
    <property type="entry name" value="WH-like_DNA-bd_sf"/>
</dbReference>
<sequence>MGMQLSSELMDGLVLSLLARENLYGYSLTKQVQEQFTVSESTMYPVLRRLKAKGFVTTYDEPFEGRNRRYYQISETGQDELKTIKAAWDEFSTKINKVMLEGVDNGE</sequence>
<dbReference type="Proteomes" id="UP000371977">
    <property type="component" value="Unassembled WGS sequence"/>
</dbReference>
<dbReference type="InterPro" id="IPR005149">
    <property type="entry name" value="Tscrpt_reg_PadR_N"/>
</dbReference>
<feature type="domain" description="Transcription regulator PadR N-terminal" evidence="1">
    <location>
        <begin position="14"/>
        <end position="82"/>
    </location>
</feature>
<proteinExistence type="predicted"/>
<accession>A0A6C2C409</accession>
<dbReference type="AlphaFoldDB" id="A0A6C2C409"/>
<comment type="caution">
    <text evidence="2">The sequence shown here is derived from an EMBL/GenBank/DDBJ whole genome shotgun (WGS) entry which is preliminary data.</text>
</comment>
<reference evidence="2 3" key="1">
    <citation type="submission" date="2019-01" db="EMBL/GenBank/DDBJ databases">
        <title>Weissella sp. nov., a novel lactic acid bacterium isolated from animal feces.</title>
        <authorList>
            <person name="Wang L.-T."/>
        </authorList>
    </citation>
    <scope>NUCLEOTIDE SEQUENCE [LARGE SCALE GENOMIC DNA]</scope>
    <source>
        <strain evidence="2 3">8H-2</strain>
    </source>
</reference>
<dbReference type="RefSeq" id="WP_148623113.1">
    <property type="nucleotide sequence ID" value="NZ_SDGZ01000018.1"/>
</dbReference>
<organism evidence="2 3">
    <name type="scientific">Weissella muntiaci</name>
    <dbReference type="NCBI Taxonomy" id="2508881"/>
    <lineage>
        <taxon>Bacteria</taxon>
        <taxon>Bacillati</taxon>
        <taxon>Bacillota</taxon>
        <taxon>Bacilli</taxon>
        <taxon>Lactobacillales</taxon>
        <taxon>Lactobacillaceae</taxon>
        <taxon>Weissella</taxon>
    </lineage>
</organism>
<dbReference type="PANTHER" id="PTHR33169:SF24">
    <property type="entry name" value="TRANSCRIPTIONAL REGULATOR, PADR FAMILY"/>
    <property type="match status" value="1"/>
</dbReference>
<protein>
    <submittedName>
        <fullName evidence="2">PadR family transcriptional regulator</fullName>
    </submittedName>
</protein>
<dbReference type="PANTHER" id="PTHR33169">
    <property type="entry name" value="PADR-FAMILY TRANSCRIPTIONAL REGULATOR"/>
    <property type="match status" value="1"/>
</dbReference>
<dbReference type="InterPro" id="IPR036390">
    <property type="entry name" value="WH_DNA-bd_sf"/>
</dbReference>
<keyword evidence="3" id="KW-1185">Reference proteome</keyword>
<dbReference type="SUPFAM" id="SSF46785">
    <property type="entry name" value="Winged helix' DNA-binding domain"/>
    <property type="match status" value="1"/>
</dbReference>
<evidence type="ECO:0000313" key="3">
    <source>
        <dbReference type="Proteomes" id="UP000371977"/>
    </source>
</evidence>
<dbReference type="OrthoDB" id="9808017at2"/>
<dbReference type="Gene3D" id="1.10.10.10">
    <property type="entry name" value="Winged helix-like DNA-binding domain superfamily/Winged helix DNA-binding domain"/>
    <property type="match status" value="1"/>
</dbReference>
<dbReference type="InterPro" id="IPR052509">
    <property type="entry name" value="Metal_resp_DNA-bind_regulator"/>
</dbReference>
<evidence type="ECO:0000259" key="1">
    <source>
        <dbReference type="Pfam" id="PF03551"/>
    </source>
</evidence>
<evidence type="ECO:0000313" key="2">
    <source>
        <dbReference type="EMBL" id="TYC48512.1"/>
    </source>
</evidence>